<sequence length="125" mass="13079">MGRIRLRFPAPRAGGRGSPRSRDDGSKRGKKGMPDPKAPLHAAPPTLGTRVGLRSHAPGRPTPALPDGARFDRSSYALAFLTRQGECQAECVCALRGVPPSSDTGKGKGETGVGGGWKDHGIRKA</sequence>
<reference evidence="2 3" key="1">
    <citation type="submission" date="2020-12" db="EMBL/GenBank/DDBJ databases">
        <title>De novo assembly of Tibetan sheep genome.</title>
        <authorList>
            <person name="Li X."/>
        </authorList>
    </citation>
    <scope>NUCLEOTIDE SEQUENCE [LARGE SCALE GENOMIC DNA]</scope>
    <source>
        <tissue evidence="2">Heart</tissue>
    </source>
</reference>
<name>A0A836A3J0_SHEEP</name>
<comment type="caution">
    <text evidence="2">The sequence shown here is derived from an EMBL/GenBank/DDBJ whole genome shotgun (WGS) entry which is preliminary data.</text>
</comment>
<evidence type="ECO:0000313" key="2">
    <source>
        <dbReference type="EMBL" id="KAG5202283.1"/>
    </source>
</evidence>
<gene>
    <name evidence="2" type="ORF">JEQ12_003673</name>
</gene>
<evidence type="ECO:0000256" key="1">
    <source>
        <dbReference type="SAM" id="MobiDB-lite"/>
    </source>
</evidence>
<accession>A0A836A3J0</accession>
<proteinExistence type="predicted"/>
<dbReference type="AlphaFoldDB" id="A0A836A3J0"/>
<evidence type="ECO:0000313" key="3">
    <source>
        <dbReference type="Proteomes" id="UP000664991"/>
    </source>
</evidence>
<feature type="region of interest" description="Disordered" evidence="1">
    <location>
        <begin position="1"/>
        <end position="71"/>
    </location>
</feature>
<protein>
    <submittedName>
        <fullName evidence="2">Uncharacterized protein</fullName>
    </submittedName>
</protein>
<organism evidence="2 3">
    <name type="scientific">Ovis aries</name>
    <name type="common">Sheep</name>
    <dbReference type="NCBI Taxonomy" id="9940"/>
    <lineage>
        <taxon>Eukaryota</taxon>
        <taxon>Metazoa</taxon>
        <taxon>Chordata</taxon>
        <taxon>Craniata</taxon>
        <taxon>Vertebrata</taxon>
        <taxon>Euteleostomi</taxon>
        <taxon>Mammalia</taxon>
        <taxon>Eutheria</taxon>
        <taxon>Laurasiatheria</taxon>
        <taxon>Artiodactyla</taxon>
        <taxon>Ruminantia</taxon>
        <taxon>Pecora</taxon>
        <taxon>Bovidae</taxon>
        <taxon>Caprinae</taxon>
        <taxon>Ovis</taxon>
    </lineage>
</organism>
<dbReference type="EMBL" id="JAEMGP010000012">
    <property type="protein sequence ID" value="KAG5202283.1"/>
    <property type="molecule type" value="Genomic_DNA"/>
</dbReference>
<dbReference type="Proteomes" id="UP000664991">
    <property type="component" value="Unassembled WGS sequence"/>
</dbReference>
<feature type="region of interest" description="Disordered" evidence="1">
    <location>
        <begin position="97"/>
        <end position="125"/>
    </location>
</feature>